<dbReference type="EMBL" id="CP002102">
    <property type="protein sequence ID" value="ADL00440.1"/>
    <property type="molecule type" value="Genomic_DNA"/>
</dbReference>
<proteinExistence type="predicted"/>
<dbReference type="InParanoid" id="D9QP07"/>
<dbReference type="PANTHER" id="PTHR33490:SF12">
    <property type="entry name" value="BLL5557 PROTEIN"/>
    <property type="match status" value="1"/>
</dbReference>
<dbReference type="SUPFAM" id="SSF54001">
    <property type="entry name" value="Cysteine proteinases"/>
    <property type="match status" value="1"/>
</dbReference>
<keyword evidence="3" id="KW-1185">Reference proteome</keyword>
<dbReference type="Proteomes" id="UP000002696">
    <property type="component" value="Chromosome"/>
</dbReference>
<dbReference type="OrthoDB" id="5438043at2"/>
<dbReference type="SMART" id="SM00460">
    <property type="entry name" value="TGc"/>
    <property type="match status" value="1"/>
</dbReference>
<dbReference type="KEGG" id="bsb:Bresu_1128"/>
<dbReference type="RefSeq" id="WP_013268543.1">
    <property type="nucleotide sequence ID" value="NC_014375.1"/>
</dbReference>
<organism evidence="2 3">
    <name type="scientific">Brevundimonas subvibrioides (strain ATCC 15264 / DSM 4735 / LMG 14903 / NBRC 16000 / CB 81)</name>
    <name type="common">Caulobacter subvibrioides</name>
    <dbReference type="NCBI Taxonomy" id="633149"/>
    <lineage>
        <taxon>Bacteria</taxon>
        <taxon>Pseudomonadati</taxon>
        <taxon>Pseudomonadota</taxon>
        <taxon>Alphaproteobacteria</taxon>
        <taxon>Caulobacterales</taxon>
        <taxon>Caulobacteraceae</taxon>
        <taxon>Brevundimonas</taxon>
    </lineage>
</organism>
<evidence type="ECO:0000313" key="2">
    <source>
        <dbReference type="EMBL" id="ADL00440.1"/>
    </source>
</evidence>
<feature type="domain" description="Transglutaminase-like" evidence="1">
    <location>
        <begin position="158"/>
        <end position="218"/>
    </location>
</feature>
<dbReference type="BioCyc" id="BSUB633149:G1GM8-1126-MONOMER"/>
<dbReference type="PANTHER" id="PTHR33490">
    <property type="entry name" value="BLR5614 PROTEIN-RELATED"/>
    <property type="match status" value="1"/>
</dbReference>
<dbReference type="STRING" id="633149.Bresu_1128"/>
<dbReference type="HOGENOM" id="CLU_064253_1_0_5"/>
<dbReference type="Pfam" id="PF01841">
    <property type="entry name" value="Transglut_core"/>
    <property type="match status" value="1"/>
</dbReference>
<dbReference type="InterPro" id="IPR038765">
    <property type="entry name" value="Papain-like_cys_pep_sf"/>
</dbReference>
<dbReference type="eggNOG" id="COG1305">
    <property type="taxonomic scope" value="Bacteria"/>
</dbReference>
<gene>
    <name evidence="2" type="ordered locus">Bresu_1128</name>
</gene>
<reference evidence="3" key="1">
    <citation type="journal article" date="2011" name="J. Bacteriol.">
        <title>Genome sequences of eight morphologically diverse alphaproteobacteria.</title>
        <authorList>
            <consortium name="US DOE Joint Genome Institute"/>
            <person name="Brown P.J."/>
            <person name="Kysela D.T."/>
            <person name="Buechlein A."/>
            <person name="Hemmerich C."/>
            <person name="Brun Y.V."/>
        </authorList>
    </citation>
    <scope>NUCLEOTIDE SEQUENCE [LARGE SCALE GENOMIC DNA]</scope>
    <source>
        <strain evidence="3">ATCC 15264 / DSM 4735 / LMG 14903 / NBRC 16000 / CB 81</strain>
    </source>
</reference>
<dbReference type="Pfam" id="PF21295">
    <property type="entry name" value="Bact_transglu_N_2"/>
    <property type="match status" value="1"/>
</dbReference>
<evidence type="ECO:0000259" key="1">
    <source>
        <dbReference type="SMART" id="SM00460"/>
    </source>
</evidence>
<dbReference type="Gene3D" id="2.60.40.2250">
    <property type="match status" value="1"/>
</dbReference>
<accession>D9QP07</accession>
<evidence type="ECO:0000313" key="3">
    <source>
        <dbReference type="Proteomes" id="UP000002696"/>
    </source>
</evidence>
<sequence>MKIRVRADLVYRFDPPTDAIYKIQVAHWPGQTVIEERLVTNPPQDFHEDEDADFGARTLRARLSGEVAVTYEALVDNGTLMGLPPGATQHDWNDLPAEVLTYLWPSRYCPSDQFGRFAERQFGDTAGGERVLAILGWITENIDYEAGVSDSETTASRTFIDRAGVCRDFTHMGITLCRASGIPARAVSAFAHQLNPPDFHAIFEVWLSNGWWLVDPTGLAPIEGLVRIACGRDAADIAFLSTQGTCELVRQSITAVAGDADSLKAA</sequence>
<dbReference type="InterPro" id="IPR002931">
    <property type="entry name" value="Transglutaminase-like"/>
</dbReference>
<name>D9QP07_BRESC</name>
<dbReference type="InterPro" id="IPR048930">
    <property type="entry name" value="Bact_transglu_N_2"/>
</dbReference>
<protein>
    <submittedName>
        <fullName evidence="2">Transglutaminase domain protein</fullName>
    </submittedName>
</protein>
<dbReference type="Gene3D" id="3.10.620.30">
    <property type="match status" value="1"/>
</dbReference>
<dbReference type="AlphaFoldDB" id="D9QP07"/>